<organism evidence="1 2">
    <name type="scientific">Paenibacillus borealis</name>
    <dbReference type="NCBI Taxonomy" id="160799"/>
    <lineage>
        <taxon>Bacteria</taxon>
        <taxon>Bacillati</taxon>
        <taxon>Bacillota</taxon>
        <taxon>Bacilli</taxon>
        <taxon>Bacillales</taxon>
        <taxon>Paenibacillaceae</taxon>
        <taxon>Paenibacillus</taxon>
    </lineage>
</organism>
<sequence length="210" mass="23905">MLKKKIKFNSKQIIILALIALTIAIINTSGLEANNKAESTPIEKAETINMDANYILFNDVNQLDQAADLILVGSPTMDFPEREHITTYFGDGAIQDFYTLTDLKIDKILKGPQDFNLATSQSLKIIEPIGYAKPEKKENKITREEYSELEKGEKYIIFLMQNDQGQYVVINVNNGKFNLNETEVSFASDSENVEHEKIKKEVFSKYKIKE</sequence>
<accession>A0ABX3H2M4</accession>
<evidence type="ECO:0008006" key="3">
    <source>
        <dbReference type="Google" id="ProtNLM"/>
    </source>
</evidence>
<dbReference type="Proteomes" id="UP000187412">
    <property type="component" value="Unassembled WGS sequence"/>
</dbReference>
<keyword evidence="2" id="KW-1185">Reference proteome</keyword>
<gene>
    <name evidence="1" type="ORF">BSK56_22560</name>
</gene>
<evidence type="ECO:0000313" key="1">
    <source>
        <dbReference type="EMBL" id="OMD44662.1"/>
    </source>
</evidence>
<dbReference type="EMBL" id="MPTB01000031">
    <property type="protein sequence ID" value="OMD44662.1"/>
    <property type="molecule type" value="Genomic_DNA"/>
</dbReference>
<proteinExistence type="predicted"/>
<comment type="caution">
    <text evidence="1">The sequence shown here is derived from an EMBL/GenBank/DDBJ whole genome shotgun (WGS) entry which is preliminary data.</text>
</comment>
<dbReference type="RefSeq" id="WP_076112851.1">
    <property type="nucleotide sequence ID" value="NZ_MPTB01000031.1"/>
</dbReference>
<evidence type="ECO:0000313" key="2">
    <source>
        <dbReference type="Proteomes" id="UP000187412"/>
    </source>
</evidence>
<reference evidence="1 2" key="1">
    <citation type="submission" date="2016-10" db="EMBL/GenBank/DDBJ databases">
        <title>Paenibacillus species isolates.</title>
        <authorList>
            <person name="Beno S.M."/>
        </authorList>
    </citation>
    <scope>NUCLEOTIDE SEQUENCE [LARGE SCALE GENOMIC DNA]</scope>
    <source>
        <strain evidence="1 2">FSL H7-0744</strain>
    </source>
</reference>
<protein>
    <recommendedName>
        <fullName evidence="3">Secreted protein</fullName>
    </recommendedName>
</protein>
<name>A0ABX3H2M4_PAEBO</name>